<accession>A0ABN4FAW7</accession>
<sequence>MMQDMTGEKEDACSFAPRIAGTLGKDSAGGVIA</sequence>
<organism evidence="1 2">
    <name type="scientific">Yersinia rochesterensis</name>
    <dbReference type="NCBI Taxonomy" id="1604335"/>
    <lineage>
        <taxon>Bacteria</taxon>
        <taxon>Pseudomonadati</taxon>
        <taxon>Pseudomonadota</taxon>
        <taxon>Gammaproteobacteria</taxon>
        <taxon>Enterobacterales</taxon>
        <taxon>Yersiniaceae</taxon>
        <taxon>Yersinia</taxon>
    </lineage>
</organism>
<dbReference type="Proteomes" id="UP000031883">
    <property type="component" value="Chromosome"/>
</dbReference>
<name>A0ABN4FAW7_9GAMM</name>
<keyword evidence="2" id="KW-1185">Reference proteome</keyword>
<evidence type="ECO:0000313" key="2">
    <source>
        <dbReference type="Proteomes" id="UP000031883"/>
    </source>
</evidence>
<gene>
    <name evidence="1" type="ORF">CH54_755</name>
</gene>
<protein>
    <submittedName>
        <fullName evidence="1">Uncharacterized protein</fullName>
    </submittedName>
</protein>
<reference evidence="1 2" key="1">
    <citation type="journal article" date="2015" name="Genome Announc.">
        <title>Thirty-Two Complete Genome Assemblies of Nine Yersinia Species, Including Y. pestis, Y. pseudotuberculosis, and Y. enterocolitica.</title>
        <authorList>
            <person name="Johnson S.L."/>
            <person name="Daligault H.E."/>
            <person name="Davenport K.W."/>
            <person name="Jaissle J."/>
            <person name="Frey K.G."/>
            <person name="Ladner J.T."/>
            <person name="Broomall S.M."/>
            <person name="Bishop-Lilly K.A."/>
            <person name="Bruce D.C."/>
            <person name="Coyne S.R."/>
            <person name="Gibbons H.S."/>
            <person name="Lo C.C."/>
            <person name="Munk A.C."/>
            <person name="Rosenzweig C.N."/>
            <person name="Koroleva G.I."/>
            <person name="Palacios G.F."/>
            <person name="Redden C.L."/>
            <person name="Xu Y."/>
            <person name="Minogue T.D."/>
            <person name="Chain P.S."/>
        </authorList>
    </citation>
    <scope>NUCLEOTIDE SEQUENCE [LARGE SCALE GENOMIC DNA]</scope>
    <source>
        <strain evidence="1 2">Y231</strain>
    </source>
</reference>
<dbReference type="EMBL" id="CP009997">
    <property type="protein sequence ID" value="AJJ34306.1"/>
    <property type="molecule type" value="Genomic_DNA"/>
</dbReference>
<evidence type="ECO:0000313" key="1">
    <source>
        <dbReference type="EMBL" id="AJJ34306.1"/>
    </source>
</evidence>
<proteinExistence type="predicted"/>